<dbReference type="EMBL" id="CAJPEV010002153">
    <property type="protein sequence ID" value="CAG0895883.1"/>
    <property type="molecule type" value="Genomic_DNA"/>
</dbReference>
<keyword evidence="3" id="KW-1185">Reference proteome</keyword>
<evidence type="ECO:0000313" key="3">
    <source>
        <dbReference type="Proteomes" id="UP000677054"/>
    </source>
</evidence>
<dbReference type="AlphaFoldDB" id="A0A7R8XL31"/>
<dbReference type="PANTHER" id="PTHR12639:SF6">
    <property type="entry name" value="VITAMIN K-DEPENDENT GAMMA-CARBOXYLASE"/>
    <property type="match status" value="1"/>
</dbReference>
<dbReference type="EMBL" id="LR901670">
    <property type="protein sequence ID" value="CAD7249136.1"/>
    <property type="molecule type" value="Genomic_DNA"/>
</dbReference>
<dbReference type="GO" id="GO:0008488">
    <property type="term" value="F:gamma-glutamyl carboxylase activity"/>
    <property type="evidence" value="ECO:0007669"/>
    <property type="project" value="InterPro"/>
</dbReference>
<organism evidence="2">
    <name type="scientific">Darwinula stevensoni</name>
    <dbReference type="NCBI Taxonomy" id="69355"/>
    <lineage>
        <taxon>Eukaryota</taxon>
        <taxon>Metazoa</taxon>
        <taxon>Ecdysozoa</taxon>
        <taxon>Arthropoda</taxon>
        <taxon>Crustacea</taxon>
        <taxon>Oligostraca</taxon>
        <taxon>Ostracoda</taxon>
        <taxon>Podocopa</taxon>
        <taxon>Podocopida</taxon>
        <taxon>Darwinulocopina</taxon>
        <taxon>Darwinuloidea</taxon>
        <taxon>Darwinulidae</taxon>
        <taxon>Darwinula</taxon>
    </lineage>
</organism>
<accession>A0A7R8XL31</accession>
<name>A0A7R8XL31_9CRUS</name>
<reference evidence="2" key="1">
    <citation type="submission" date="2020-11" db="EMBL/GenBank/DDBJ databases">
        <authorList>
            <person name="Tran Van P."/>
        </authorList>
    </citation>
    <scope>NUCLEOTIDE SEQUENCE</scope>
</reference>
<dbReference type="GO" id="GO:0019842">
    <property type="term" value="F:vitamin binding"/>
    <property type="evidence" value="ECO:0007669"/>
    <property type="project" value="TreeGrafter"/>
</dbReference>
<evidence type="ECO:0000313" key="2">
    <source>
        <dbReference type="EMBL" id="CAD7249136.1"/>
    </source>
</evidence>
<evidence type="ECO:0000259" key="1">
    <source>
        <dbReference type="Pfam" id="PF22777"/>
    </source>
</evidence>
<dbReference type="PANTHER" id="PTHR12639">
    <property type="entry name" value="VITAMIN K-DEPENDENT GAMMA-CARBOXYLASE"/>
    <property type="match status" value="1"/>
</dbReference>
<dbReference type="Proteomes" id="UP000677054">
    <property type="component" value="Unassembled WGS sequence"/>
</dbReference>
<dbReference type="InterPro" id="IPR007782">
    <property type="entry name" value="VKG_COase"/>
</dbReference>
<dbReference type="Pfam" id="PF22777">
    <property type="entry name" value="VKGC_lumenal_dom"/>
    <property type="match status" value="1"/>
</dbReference>
<gene>
    <name evidence="2" type="ORF">DSTB1V02_LOCUS8937</name>
</gene>
<protein>
    <recommendedName>
        <fullName evidence="1">Vitamin K-dependent gamma-carboxylase lumenal domain-containing protein</fullName>
    </recommendedName>
</protein>
<sequence length="203" mass="22914">MMAWVLNGRWASHADMAIEYAECIRRNLSRRNVSIDAVHMDIWSSLNGRMSQRVVDPRVNLLGAPWSPWEAVPWVMPLLEEFASWRPVARGFRDRLKEVAPQMEVLFLADFPGLSLELYIPEDLGDVSLWLLSGRMEARVRSDSEVCDPEGGGADAFVWDVGPDSPVWFPPGSVVSLETVSDRPSLFMFLVDTVPSDNFTVFD</sequence>
<dbReference type="InterPro" id="IPR053935">
    <property type="entry name" value="VKGC_lumenal_dom"/>
</dbReference>
<proteinExistence type="predicted"/>
<feature type="domain" description="Vitamin K-dependent gamma-carboxylase lumenal" evidence="1">
    <location>
        <begin position="7"/>
        <end position="80"/>
    </location>
</feature>
<dbReference type="OrthoDB" id="6335450at2759"/>